<comment type="caution">
    <text evidence="12">The sequence shown here is derived from an EMBL/GenBank/DDBJ whole genome shotgun (WGS) entry which is preliminary data.</text>
</comment>
<evidence type="ECO:0000256" key="3">
    <source>
        <dbReference type="ARBA" id="ARBA00022598"/>
    </source>
</evidence>
<evidence type="ECO:0000256" key="4">
    <source>
        <dbReference type="ARBA" id="ARBA00022741"/>
    </source>
</evidence>
<feature type="region of interest" description="Disordered" evidence="8">
    <location>
        <begin position="715"/>
        <end position="734"/>
    </location>
</feature>
<reference evidence="12 13" key="1">
    <citation type="submission" date="2024-03" db="EMBL/GenBank/DDBJ databases">
        <title>Aureococcus anophagefferens CCMP1851 and Kratosvirus quantuckense: Draft genome of a second virus-susceptible host strain in the model system.</title>
        <authorList>
            <person name="Chase E."/>
            <person name="Truchon A.R."/>
            <person name="Schepens W."/>
            <person name="Wilhelm S.W."/>
        </authorList>
    </citation>
    <scope>NUCLEOTIDE SEQUENCE [LARGE SCALE GENOMIC DNA]</scope>
    <source>
        <strain evidence="12 13">CCMP1851</strain>
    </source>
</reference>
<feature type="domain" description="THIF-type NAD/FAD binding fold" evidence="9">
    <location>
        <begin position="38"/>
        <end position="119"/>
    </location>
</feature>
<dbReference type="Pfam" id="PF10585">
    <property type="entry name" value="UBA_E1_SCCH"/>
    <property type="match status" value="1"/>
</dbReference>
<dbReference type="InterPro" id="IPR042449">
    <property type="entry name" value="Ub-E1_IAD_1"/>
</dbReference>
<comment type="pathway">
    <text evidence="1">Protein modification; protein ubiquitination.</text>
</comment>
<evidence type="ECO:0000313" key="13">
    <source>
        <dbReference type="Proteomes" id="UP001363151"/>
    </source>
</evidence>
<dbReference type="Gene3D" id="3.50.50.80">
    <property type="entry name" value="Ubiquitin-activating enzyme E1, inactive adenylation domain, subdomain 1"/>
    <property type="match status" value="1"/>
</dbReference>
<feature type="domain" description="Ubiquitin-activating enzyme E1 four-helix bundle" evidence="11">
    <location>
        <begin position="306"/>
        <end position="379"/>
    </location>
</feature>
<dbReference type="SUPFAM" id="SSF69572">
    <property type="entry name" value="Activating enzymes of the ubiquitin-like proteins"/>
    <property type="match status" value="2"/>
</dbReference>
<evidence type="ECO:0000256" key="1">
    <source>
        <dbReference type="ARBA" id="ARBA00004906"/>
    </source>
</evidence>
<dbReference type="Gene3D" id="3.40.50.720">
    <property type="entry name" value="NAD(P)-binding Rossmann-like Domain"/>
    <property type="match status" value="1"/>
</dbReference>
<evidence type="ECO:0000256" key="8">
    <source>
        <dbReference type="SAM" id="MobiDB-lite"/>
    </source>
</evidence>
<dbReference type="Pfam" id="PF16191">
    <property type="entry name" value="E1_4HB"/>
    <property type="match status" value="1"/>
</dbReference>
<evidence type="ECO:0000259" key="9">
    <source>
        <dbReference type="Pfam" id="PF00899"/>
    </source>
</evidence>
<keyword evidence="13" id="KW-1185">Reference proteome</keyword>
<evidence type="ECO:0000256" key="5">
    <source>
        <dbReference type="ARBA" id="ARBA00022786"/>
    </source>
</evidence>
<dbReference type="InterPro" id="IPR042063">
    <property type="entry name" value="Ubi_acti_E1_SCCH"/>
</dbReference>
<dbReference type="InterPro" id="IPR000594">
    <property type="entry name" value="ThiF_NAD_FAD-bd"/>
</dbReference>
<evidence type="ECO:0000259" key="11">
    <source>
        <dbReference type="Pfam" id="PF16191"/>
    </source>
</evidence>
<dbReference type="InterPro" id="IPR032420">
    <property type="entry name" value="E1_4HB"/>
</dbReference>
<name>A0ABR1FXZ5_AURAN</name>
<keyword evidence="4" id="KW-0547">Nucleotide-binding</keyword>
<keyword evidence="5" id="KW-0833">Ubl conjugation pathway</keyword>
<feature type="domain" description="THIF-type NAD/FAD binding fold" evidence="9">
    <location>
        <begin position="474"/>
        <end position="993"/>
    </location>
</feature>
<dbReference type="Gene3D" id="1.10.10.2660">
    <property type="entry name" value="Ubiquitin-activating enzyme E1, SCCH domain"/>
    <property type="match status" value="1"/>
</dbReference>
<dbReference type="Gene3D" id="3.40.50.12550">
    <property type="entry name" value="Ubiquitin-activating enzyme E1, inactive adenylation domain, subdomain 2"/>
    <property type="match status" value="1"/>
</dbReference>
<accession>A0ABR1FXZ5</accession>
<dbReference type="Pfam" id="PF00899">
    <property type="entry name" value="ThiF"/>
    <property type="match status" value="2"/>
</dbReference>
<feature type="active site" description="Glycyl thioester intermediate" evidence="7">
    <location>
        <position position="664"/>
    </location>
</feature>
<dbReference type="InterPro" id="IPR042302">
    <property type="entry name" value="E1_FCCH_sf"/>
</dbReference>
<organism evidence="12 13">
    <name type="scientific">Aureococcus anophagefferens</name>
    <name type="common">Harmful bloom alga</name>
    <dbReference type="NCBI Taxonomy" id="44056"/>
    <lineage>
        <taxon>Eukaryota</taxon>
        <taxon>Sar</taxon>
        <taxon>Stramenopiles</taxon>
        <taxon>Ochrophyta</taxon>
        <taxon>Pelagophyceae</taxon>
        <taxon>Pelagomonadales</taxon>
        <taxon>Pelagomonadaceae</taxon>
        <taxon>Aureococcus</taxon>
    </lineage>
</organism>
<proteinExistence type="inferred from homology"/>
<keyword evidence="3" id="KW-0436">Ligase</keyword>
<dbReference type="InterPro" id="IPR035985">
    <property type="entry name" value="Ubiquitin-activating_enz"/>
</dbReference>
<dbReference type="PANTHER" id="PTHR10953">
    <property type="entry name" value="UBIQUITIN-ACTIVATING ENZYME E1"/>
    <property type="match status" value="1"/>
</dbReference>
<keyword evidence="6" id="KW-0067">ATP-binding</keyword>
<evidence type="ECO:0000256" key="6">
    <source>
        <dbReference type="ARBA" id="ARBA00022840"/>
    </source>
</evidence>
<sequence>MREHRAFRTVIMGDRAAAKLNNKFSRQNAALGAETRGAATKFLRDMKLLVVGLRGTGVEIAKNCLLQGVSSLTLYDPKPVAIADTGANFFLGADDVGSARDAVCRPRLQELNPEAAVVVADALDEALVGAMTCVVFTDGVNRDELVRWNEFCRGREKTVVDERGVPTTVPAPVSFVWAFVGGLAMSVFVDHGDEFLCRDADGERPIVRLVESISREERGLVRFIVPDGVPATSPPEHSLYEFSEVVGCSALDEASAATLGGNSLNGCPPFPWTSQAGDPANSFRIGDTRSLAPYESGGLITERKNPKLLRFKSLGSRLLAPGSSFAPDGLVMTDYTFSNHELQLHAALVGLMEFEATEKRFPKPNDEADADAVLANAKAYAEACRVANRATANGCGAADVDVDADFCRAFARHCAVELQPMACFAGGVVAQEVVKCAGKYAPIDGFLHFNSMETLPSPPPPLADRAPQGCRYDDLIAVFGASFVQKLGNLNYFLVGSGALGCEFVKNFGLNGVCCGPEGQLVIADADRIELSNLTRQFLFREHNVGHSKAAAASKMATDPGPRTCANAMNADLKVRTVEAYVGVKTETTFFDDAFWEGLDGVCNALDNMEARFYVDATCVKFEKSLLESGTMGTSGNVDPVVPHKTKTYREGGNAAEGGGVPMCTLRNFPHLIEHCIEWARDKFAELFEKPARRLRKFAQDPQAAVEDLRKKLESGDARARAGGRRWPTPAPPPSLRLALTPLANRRAACAQRAFDAFHALFRDMILDLTTAYPADARVKGADGADKGPFWSGHKKFPSPATYGAGNGDDWKFLVSATHLLAQSVGAQPRKAEDDDDYASGERSADWAARLAASLATPAYVSKKVDTTGMEQGAPKPEEAAMAGDDDARARGLAAVAELARADASALVDVEPADFEKDDDYNFHVEFVTACANCRAANYSIPPTDFDKAKLTAGRIIPAIATTTAAVTGLVMLELFKIVLDKPATALRTRQVGLASNYYPSFDADNLVTFKTKETSVKPDASGLPPDAFDDKGDIKKAFYEVSTSVAYPEGHSVWSKLEPPADAETWTVDVLKDWLLKTHGLKLTAWNLPCGETTDDDGAKRSIAARVFPFVEPVDLAKLPALDLPKGKAMMELTKAGIRGAMTMKYLNEWSKYKALGGLPAVLPAPEPSAKDLTLRAILEAKGNMNLASRKRVLLDGLSCSITRPAKVDANAMDTDAGGMDLDEDCDVEKLAPVLLKLNIGA</sequence>
<dbReference type="InterPro" id="IPR033127">
    <property type="entry name" value="UBQ-activ_enz_E1_Cys_AS"/>
</dbReference>
<evidence type="ECO:0000259" key="10">
    <source>
        <dbReference type="Pfam" id="PF10585"/>
    </source>
</evidence>
<dbReference type="InterPro" id="IPR045886">
    <property type="entry name" value="ThiF/MoeB/HesA"/>
</dbReference>
<evidence type="ECO:0000256" key="2">
    <source>
        <dbReference type="ARBA" id="ARBA00005673"/>
    </source>
</evidence>
<dbReference type="EMBL" id="JBBJCI010000207">
    <property type="protein sequence ID" value="KAK7241000.1"/>
    <property type="molecule type" value="Genomic_DNA"/>
</dbReference>
<dbReference type="PROSITE" id="PS00865">
    <property type="entry name" value="UBIQUITIN_ACTIVAT_2"/>
    <property type="match status" value="1"/>
</dbReference>
<dbReference type="Proteomes" id="UP001363151">
    <property type="component" value="Unassembled WGS sequence"/>
</dbReference>
<evidence type="ECO:0000256" key="7">
    <source>
        <dbReference type="PROSITE-ProRule" id="PRU10132"/>
    </source>
</evidence>
<evidence type="ECO:0000313" key="12">
    <source>
        <dbReference type="EMBL" id="KAK7241000.1"/>
    </source>
</evidence>
<dbReference type="PRINTS" id="PR01849">
    <property type="entry name" value="UBIQUITINACT"/>
</dbReference>
<comment type="similarity">
    <text evidence="2">Belongs to the ubiquitin-activating E1 family.</text>
</comment>
<dbReference type="InterPro" id="IPR019572">
    <property type="entry name" value="UBA_E1_SCCH"/>
</dbReference>
<gene>
    <name evidence="12" type="ORF">SO694_00054157</name>
</gene>
<feature type="domain" description="Ubiquitin-activating enzyme SCCH" evidence="10">
    <location>
        <begin position="670"/>
        <end position="950"/>
    </location>
</feature>
<dbReference type="PANTHER" id="PTHR10953:SF102">
    <property type="entry name" value="ADENYLYLTRANSFERASE AND SULFURTRANSFERASE MOCS3"/>
    <property type="match status" value="1"/>
</dbReference>
<dbReference type="InterPro" id="IPR000011">
    <property type="entry name" value="UBQ/SUMO-activ_enz_E1-like"/>
</dbReference>
<protein>
    <submittedName>
        <fullName evidence="12">Ubiquitin activating enzyme</fullName>
    </submittedName>
</protein>
<dbReference type="Gene3D" id="2.40.30.180">
    <property type="entry name" value="Ubiquitin-activating enzyme E1, FCCH domain"/>
    <property type="match status" value="1"/>
</dbReference>